<dbReference type="GO" id="GO:0003676">
    <property type="term" value="F:nucleic acid binding"/>
    <property type="evidence" value="ECO:0007669"/>
    <property type="project" value="InterPro"/>
</dbReference>
<comment type="caution">
    <text evidence="3">The sequence shown here is derived from an EMBL/GenBank/DDBJ whole genome shotgun (WGS) entry which is preliminary data.</text>
</comment>
<protein>
    <recommendedName>
        <fullName evidence="5">RNase H type-1 domain-containing protein</fullName>
    </recommendedName>
</protein>
<feature type="chain" id="PRO_5019259593" description="RNase H type-1 domain-containing protein" evidence="2">
    <location>
        <begin position="16"/>
        <end position="143"/>
    </location>
</feature>
<reference evidence="3 4" key="1">
    <citation type="journal article" date="2018" name="PLoS Genet.">
        <title>Population sequencing reveals clonal diversity and ancestral inbreeding in the grapevine cultivar Chardonnay.</title>
        <authorList>
            <person name="Roach M.J."/>
            <person name="Johnson D.L."/>
            <person name="Bohlmann J."/>
            <person name="van Vuuren H.J."/>
            <person name="Jones S.J."/>
            <person name="Pretorius I.S."/>
            <person name="Schmidt S.A."/>
            <person name="Borneman A.R."/>
        </authorList>
    </citation>
    <scope>NUCLEOTIDE SEQUENCE [LARGE SCALE GENOMIC DNA]</scope>
    <source>
        <strain evidence="4">cv. Chardonnay</strain>
        <tissue evidence="3">Leaf</tissue>
    </source>
</reference>
<evidence type="ECO:0000256" key="2">
    <source>
        <dbReference type="SAM" id="SignalP"/>
    </source>
</evidence>
<feature type="signal peptide" evidence="2">
    <location>
        <begin position="1"/>
        <end position="15"/>
    </location>
</feature>
<keyword evidence="2" id="KW-0732">Signal</keyword>
<organism evidence="3 4">
    <name type="scientific">Vitis vinifera</name>
    <name type="common">Grape</name>
    <dbReference type="NCBI Taxonomy" id="29760"/>
    <lineage>
        <taxon>Eukaryota</taxon>
        <taxon>Viridiplantae</taxon>
        <taxon>Streptophyta</taxon>
        <taxon>Embryophyta</taxon>
        <taxon>Tracheophyta</taxon>
        <taxon>Spermatophyta</taxon>
        <taxon>Magnoliopsida</taxon>
        <taxon>eudicotyledons</taxon>
        <taxon>Gunneridae</taxon>
        <taxon>Pentapetalae</taxon>
        <taxon>rosids</taxon>
        <taxon>Vitales</taxon>
        <taxon>Vitaceae</taxon>
        <taxon>Viteae</taxon>
        <taxon>Vitis</taxon>
    </lineage>
</organism>
<accession>A0A438FHF1</accession>
<feature type="region of interest" description="Disordered" evidence="1">
    <location>
        <begin position="110"/>
        <end position="143"/>
    </location>
</feature>
<name>A0A438FHF1_VITVI</name>
<evidence type="ECO:0000313" key="4">
    <source>
        <dbReference type="Proteomes" id="UP000288805"/>
    </source>
</evidence>
<evidence type="ECO:0008006" key="5">
    <source>
        <dbReference type="Google" id="ProtNLM"/>
    </source>
</evidence>
<proteinExistence type="predicted"/>
<evidence type="ECO:0000313" key="3">
    <source>
        <dbReference type="EMBL" id="RVW59429.1"/>
    </source>
</evidence>
<dbReference type="Gene3D" id="3.30.420.10">
    <property type="entry name" value="Ribonuclease H-like superfamily/Ribonuclease H"/>
    <property type="match status" value="1"/>
</dbReference>
<sequence>MKLVLARLDLSLMLAATKLEIKSDSQLIIGQIPRECKTKDERMARYLAIVEDHLKKLENQKANMSWLNSMKMYATIIQVDELWHTAPTRKDTTGPTMKWDVEPMLRAVTSGKRNDGGGVVRVGKLQNGKMPKDDPKSIEPLYL</sequence>
<dbReference type="Proteomes" id="UP000288805">
    <property type="component" value="Unassembled WGS sequence"/>
</dbReference>
<evidence type="ECO:0000256" key="1">
    <source>
        <dbReference type="SAM" id="MobiDB-lite"/>
    </source>
</evidence>
<dbReference type="EMBL" id="QGNW01000892">
    <property type="protein sequence ID" value="RVW59429.1"/>
    <property type="molecule type" value="Genomic_DNA"/>
</dbReference>
<dbReference type="AlphaFoldDB" id="A0A438FHF1"/>
<dbReference type="InterPro" id="IPR036397">
    <property type="entry name" value="RNaseH_sf"/>
</dbReference>
<gene>
    <name evidence="3" type="ORF">CK203_110183</name>
</gene>